<dbReference type="Pfam" id="PF08240">
    <property type="entry name" value="ADH_N"/>
    <property type="match status" value="1"/>
</dbReference>
<dbReference type="InterPro" id="IPR014031">
    <property type="entry name" value="Ketoacyl_synth_C"/>
</dbReference>
<comment type="pathway">
    <text evidence="1">Secondary metabolite biosynthesis.</text>
</comment>
<dbReference type="InterPro" id="IPR016036">
    <property type="entry name" value="Malonyl_transacylase_ACP-bd"/>
</dbReference>
<dbReference type="Pfam" id="PF14765">
    <property type="entry name" value="PS-DH"/>
    <property type="match status" value="1"/>
</dbReference>
<dbReference type="CDD" id="cd00833">
    <property type="entry name" value="PKS"/>
    <property type="match status" value="1"/>
</dbReference>
<dbReference type="Gene3D" id="3.40.366.10">
    <property type="entry name" value="Malonyl-Coenzyme A Acyl Carrier Protein, domain 2"/>
    <property type="match status" value="1"/>
</dbReference>
<dbReference type="CDD" id="cd05195">
    <property type="entry name" value="enoyl_red"/>
    <property type="match status" value="1"/>
</dbReference>
<dbReference type="InterPro" id="IPR013154">
    <property type="entry name" value="ADH-like_N"/>
</dbReference>
<dbReference type="InterPro" id="IPR049551">
    <property type="entry name" value="PKS_DH_C"/>
</dbReference>
<dbReference type="SUPFAM" id="SSF50129">
    <property type="entry name" value="GroES-like"/>
    <property type="match status" value="1"/>
</dbReference>
<dbReference type="Pfam" id="PF00109">
    <property type="entry name" value="ketoacyl-synt"/>
    <property type="match status" value="1"/>
</dbReference>
<proteinExistence type="predicted"/>
<dbReference type="PROSITE" id="PS01162">
    <property type="entry name" value="QOR_ZETA_CRYSTAL"/>
    <property type="match status" value="1"/>
</dbReference>
<dbReference type="GO" id="GO:0016491">
    <property type="term" value="F:oxidoreductase activity"/>
    <property type="evidence" value="ECO:0007669"/>
    <property type="project" value="InterPro"/>
</dbReference>
<dbReference type="Pfam" id="PF13602">
    <property type="entry name" value="ADH_zinc_N_2"/>
    <property type="match status" value="1"/>
</dbReference>
<dbReference type="InterPro" id="IPR049552">
    <property type="entry name" value="PKS_DH_N"/>
</dbReference>
<dbReference type="InterPro" id="IPR001227">
    <property type="entry name" value="Ac_transferase_dom_sf"/>
</dbReference>
<dbReference type="PANTHER" id="PTHR43775:SF29">
    <property type="entry name" value="ASPERFURANONE POLYKETIDE SYNTHASE AFOG-RELATED"/>
    <property type="match status" value="1"/>
</dbReference>
<dbReference type="eggNOG" id="KOG1202">
    <property type="taxonomic scope" value="Eukaryota"/>
</dbReference>
<dbReference type="InterPro" id="IPR014030">
    <property type="entry name" value="Ketoacyl_synth_N"/>
</dbReference>
<dbReference type="SMART" id="SM00827">
    <property type="entry name" value="PKS_AT"/>
    <property type="match status" value="1"/>
</dbReference>
<dbReference type="InterPro" id="IPR049900">
    <property type="entry name" value="PKS_mFAS_DH"/>
</dbReference>
<dbReference type="InterPro" id="IPR011032">
    <property type="entry name" value="GroES-like_sf"/>
</dbReference>
<dbReference type="InterPro" id="IPR020806">
    <property type="entry name" value="PKS_PP-bd"/>
</dbReference>
<dbReference type="InterPro" id="IPR002364">
    <property type="entry name" value="Quin_OxRdtase/zeta-crystal_CS"/>
</dbReference>
<evidence type="ECO:0000256" key="3">
    <source>
        <dbReference type="ARBA" id="ARBA00022553"/>
    </source>
</evidence>
<dbReference type="SUPFAM" id="SSF55048">
    <property type="entry name" value="Probable ACP-binding domain of malonyl-CoA ACP transacylase"/>
    <property type="match status" value="1"/>
</dbReference>
<dbReference type="GO" id="GO:0044550">
    <property type="term" value="P:secondary metabolite biosynthetic process"/>
    <property type="evidence" value="ECO:0007669"/>
    <property type="project" value="TreeGrafter"/>
</dbReference>
<dbReference type="Pfam" id="PF08659">
    <property type="entry name" value="KR"/>
    <property type="match status" value="1"/>
</dbReference>
<feature type="region of interest" description="C-terminal hotdog fold" evidence="6">
    <location>
        <begin position="1135"/>
        <end position="1295"/>
    </location>
</feature>
<feature type="compositionally biased region" description="Basic and acidic residues" evidence="7">
    <location>
        <begin position="464"/>
        <end position="475"/>
    </location>
</feature>
<dbReference type="InterPro" id="IPR016039">
    <property type="entry name" value="Thiolase-like"/>
</dbReference>
<sequence>MSSANMTEPIAIIGMASRFAGQASDIEKLWDVLLKGKPSPSAFLNNKHYHPDQSRQGAIHAKAAYFIKDDTTAFDSAFFGMTKKEVLSMDPQQRLLLESTYHALENSGIPLEQAIGTNTSVFVGQCGEDFGAMCNSDMELAPTYKETGVERSIRANRISWFYNFKGASYVVDTACSSSLVALYTACQDLLLHDSGMAVVGGIQTINHPSQFMGLDKLGAIGSDGYCYAFDSRANGYARGEGVGTVIMKRLSDAIRDGNTIRAVIRSSSASSNGRTPGIFNPSAEAQTALIKTTYQKAGLDLALTTFVEAHGTGTKAGDATEVTALSTAFETAKRDTPLIVGAVKTILGHTEGAAGILSVIKVVKMLETGIIPRNHNFIKSNPEIDTEKLNIRFPLETMKWPREGVRRASINSFGFGGANAHAVIDDTLSYLLENNIQGIHQTVAYEDIHAQNILHVNDSNRFLNDHQNGESDRIDYTNGNGVHDTNTHSNGNSQSNGKLEHDTRKNLFVFSAFDKKGLKRIAESYQGWLQHALQQEEQDFGFITRLAYTLAHHRSMFNWRSYIAASSLEELADNISTLPAFNTKNQSPNVAFIFTGQGAQWDGMIGALSQFKTYRRSIEDAAVYFTEMGSQWNLTELLDHRVILDRDDLALNLPLVTVLQVAIIDLLHSWGVKPRCVVGHSSGEVAAAYASGKIGRKAAWKAAYFRGVVAAKLSGQGGGMLAVALSPEKAKDYIRDYEAAGKLTIACYNSPSNQTISGDIDAIDALKATLDDEKIFARKLNVSNAYHSSHMTVGAEEYTSLLGDLHTDDKLLGWSDVEMISSVTGLSLTSKQLEQPSYWTNNLVSPVQFTSALLKMCNESGIAFDDLLEIGPHSTLQSAVNETLHDTLSAEVSYHSTVKRKNPSAAPIIDTAGALWCKGHPINLDAVNENNSGSACMLTDLPPYRFNHESNFLLESRLSSNYRFREYPRMDLIGAPVPDWDFDHPKWRQFFRVKEIPWITEHKITGQIIMAGAGWVVMAVEGARQLADPSLKVTGFRLREVALKSTLIIPETDEGVEVMISMQWMSDSSETVSNIWREFTITSHDQESNTWRVHAKGLVSIEYEQSNISIDKNDKLLAEESAAKRLLAEVTENCKTPVDSEWMYGRFRPAGFDFKTRYKNLSQISISKGPDCYDVLGTVRNPDLASVTAAGYVYPHLYHTVTLDSVIHMGLPTILARLDNGSVPSPTIPGWFDEVWISSSISSRAGDALRLCMHQYNDFWHGLRNEIVGFDEHSSKRMLHIKGLKYHTVPGNPLSSALEPCHKITWRLELDLRDADYNSWIANSHKISADRKLLIINISESKQSATCQLLKKAFFESGKCDHTLMTSLNKIQELELSNVTCIVVSDGDDLSLIQPDKEIFDGLKHLITASPRIFWIAADSVKPQWAVASGILRTARWEKGGTDTDFSLLSIVCSENDEIDSERAKQVFQYHFFSGKAARNAEYELRGDAVWSNQIFEFDEVNAFRQSHSCPGSQINLAPFRGDKKRHLRLKAQTLGRIETLHFVDDVDASIPLAADEVQVKVATVGLNFRDVVVSLGEQNEDVYGIEGAGWITQVGTAVTEFKVGDRVAGLWGRERGYMRSFCNVPTALVTKIPDNMTFELAAAIPLNFTTVIYSLRELARLSSGEKILIHSGAGGTGQAAIQYARLVGAEIFTTVSSEEKKRYLIETYGVAADHIFSSRTFDFDTLIMEATCGHGVDVVLNSLAGEALRRSLDCVAPLGRFIELGKKDVYSNGLLQMKALKKSVSFFAVDMLTLYKHREEYSGKLLEETIDLLTKGVIKLPLVDTYSFADMLPAFRKLQTGNMMGKIVLTASDDDIVPILARAPEPFVFDCDASYLISGGLRGVGKVIAQWMVSHGARNLILLTRSGVQSPETAAFIERLQSGGCKVVAGACDIANENDVRQFLGACKYMPPIRGCIQSAMVLKDKSILNMTHEDWIAAIRPKVNGSWNLHKLLPTDLDFFVMLSSITGVIGNHGQANYAAGNTFQDQLARYRVSQGLRATSLDLSAISGVGWIAENSNIDTLLRGAAIQQLKAEDIFTVLQYACNPSNAPISANGILLTCGENDSNNRIKMDQSQIIVGMDTAAAIRRKGISKPAYLDHALFSNILAEYTSAGEMGLGDQDQGASLATKLGACASIAAATELIIDAIKQKLSDLISTPAEDINDRKTFSSYGVDSLVAVEFRSWLSAEIATDIAVLEIIGSRSIRTIAGKVATTSSFVKLQEATDS</sequence>
<keyword evidence="5" id="KW-0511">Multifunctional enzyme</keyword>
<feature type="active site" description="Proton acceptor; for dehydratase activity" evidence="6">
    <location>
        <position position="1002"/>
    </location>
</feature>
<dbReference type="GO" id="GO:0008270">
    <property type="term" value="F:zinc ion binding"/>
    <property type="evidence" value="ECO:0007669"/>
    <property type="project" value="InterPro"/>
</dbReference>
<dbReference type="InterPro" id="IPR036291">
    <property type="entry name" value="NAD(P)-bd_dom_sf"/>
</dbReference>
<dbReference type="InterPro" id="IPR020841">
    <property type="entry name" value="PKS_Beta-ketoAc_synthase_dom"/>
</dbReference>
<keyword evidence="4" id="KW-0808">Transferase</keyword>
<dbReference type="InterPro" id="IPR020807">
    <property type="entry name" value="PKS_DH"/>
</dbReference>
<accession>A0A093VJY2</accession>
<evidence type="ECO:0000259" key="9">
    <source>
        <dbReference type="PROSITE" id="PS52004"/>
    </source>
</evidence>
<dbReference type="GO" id="GO:1901336">
    <property type="term" value="P:lactone biosynthetic process"/>
    <property type="evidence" value="ECO:0007669"/>
    <property type="project" value="UniProtKB-ARBA"/>
</dbReference>
<gene>
    <name evidence="11" type="ORF">GQ26_0022580</name>
</gene>
<evidence type="ECO:0000256" key="4">
    <source>
        <dbReference type="ARBA" id="ARBA00022679"/>
    </source>
</evidence>
<dbReference type="SMART" id="SM00823">
    <property type="entry name" value="PKS_PP"/>
    <property type="match status" value="1"/>
</dbReference>
<dbReference type="CDD" id="cd05274">
    <property type="entry name" value="KR_FAS_SDR_x"/>
    <property type="match status" value="1"/>
</dbReference>
<feature type="domain" description="Carrier" evidence="8">
    <location>
        <begin position="2180"/>
        <end position="2257"/>
    </location>
</feature>
<protein>
    <submittedName>
        <fullName evidence="11">Nonribosomal peptide synthetase 14</fullName>
    </submittedName>
</protein>
<dbReference type="SMART" id="SM00829">
    <property type="entry name" value="PKS_ER"/>
    <property type="match status" value="1"/>
</dbReference>
<dbReference type="Pfam" id="PF23297">
    <property type="entry name" value="ACP_SdgA_C"/>
    <property type="match status" value="1"/>
</dbReference>
<dbReference type="GO" id="GO:0031177">
    <property type="term" value="F:phosphopantetheine binding"/>
    <property type="evidence" value="ECO:0007669"/>
    <property type="project" value="InterPro"/>
</dbReference>
<evidence type="ECO:0000256" key="1">
    <source>
        <dbReference type="ARBA" id="ARBA00005179"/>
    </source>
</evidence>
<feature type="active site" description="Proton donor; for dehydratase activity" evidence="6">
    <location>
        <position position="1204"/>
    </location>
</feature>
<feature type="compositionally biased region" description="Polar residues" evidence="7">
    <location>
        <begin position="477"/>
        <end position="497"/>
    </location>
</feature>
<dbReference type="FunFam" id="3.40.50.720:FF:000209">
    <property type="entry name" value="Polyketide synthase Pks12"/>
    <property type="match status" value="1"/>
</dbReference>
<dbReference type="PANTHER" id="PTHR43775">
    <property type="entry name" value="FATTY ACID SYNTHASE"/>
    <property type="match status" value="1"/>
</dbReference>
<dbReference type="PROSITE" id="PS52019">
    <property type="entry name" value="PKS_MFAS_DH"/>
    <property type="match status" value="1"/>
</dbReference>
<dbReference type="InterPro" id="IPR020843">
    <property type="entry name" value="ER"/>
</dbReference>
<dbReference type="InterPro" id="IPR032821">
    <property type="entry name" value="PKS_assoc"/>
</dbReference>
<feature type="domain" description="Ketosynthase family 3 (KS3)" evidence="9">
    <location>
        <begin position="7"/>
        <end position="426"/>
    </location>
</feature>
<dbReference type="GO" id="GO:0004312">
    <property type="term" value="F:fatty acid synthase activity"/>
    <property type="evidence" value="ECO:0007669"/>
    <property type="project" value="TreeGrafter"/>
</dbReference>
<evidence type="ECO:0000259" key="10">
    <source>
        <dbReference type="PROSITE" id="PS52019"/>
    </source>
</evidence>
<feature type="region of interest" description="N-terminal hotdog fold" evidence="6">
    <location>
        <begin position="970"/>
        <end position="1106"/>
    </location>
</feature>
<reference evidence="11" key="1">
    <citation type="journal article" date="2014" name="PLoS Genet.">
        <title>Signature Gene Expression Reveals Novel Clues to the Molecular Mechanisms of Dimorphic Transition in Penicillium marneffei.</title>
        <authorList>
            <person name="Yang E."/>
            <person name="Wang G."/>
            <person name="Cai J."/>
            <person name="Woo P.C."/>
            <person name="Lau S.K."/>
            <person name="Yuen K.-Y."/>
            <person name="Chow W.-N."/>
            <person name="Lin X."/>
        </authorList>
    </citation>
    <scope>NUCLEOTIDE SEQUENCE [LARGE SCALE GENOMIC DNA]</scope>
    <source>
        <strain evidence="11">PM1</strain>
    </source>
</reference>
<dbReference type="Pfam" id="PF00698">
    <property type="entry name" value="Acyl_transf_1"/>
    <property type="match status" value="1"/>
</dbReference>
<evidence type="ECO:0000256" key="6">
    <source>
        <dbReference type="PROSITE-ProRule" id="PRU01363"/>
    </source>
</evidence>
<feature type="domain" description="PKS/mFAS DH" evidence="10">
    <location>
        <begin position="970"/>
        <end position="1295"/>
    </location>
</feature>
<keyword evidence="2" id="KW-0596">Phosphopantetheine</keyword>
<dbReference type="InterPro" id="IPR050091">
    <property type="entry name" value="PKS_NRPS_Biosynth_Enz"/>
</dbReference>
<dbReference type="InterPro" id="IPR013968">
    <property type="entry name" value="PKS_KR"/>
</dbReference>
<dbReference type="InterPro" id="IPR016035">
    <property type="entry name" value="Acyl_Trfase/lysoPLipase"/>
</dbReference>
<feature type="region of interest" description="Disordered" evidence="7">
    <location>
        <begin position="464"/>
        <end position="499"/>
    </location>
</feature>
<name>A0A093VJY2_TALMA</name>
<dbReference type="Pfam" id="PF02801">
    <property type="entry name" value="Ketoacyl-synt_C"/>
    <property type="match status" value="1"/>
</dbReference>
<dbReference type="GO" id="GO:0006633">
    <property type="term" value="P:fatty acid biosynthetic process"/>
    <property type="evidence" value="ECO:0007669"/>
    <property type="project" value="TreeGrafter"/>
</dbReference>
<dbReference type="Gene3D" id="3.10.129.110">
    <property type="entry name" value="Polyketide synthase dehydratase"/>
    <property type="match status" value="1"/>
</dbReference>
<evidence type="ECO:0000256" key="7">
    <source>
        <dbReference type="SAM" id="MobiDB-lite"/>
    </source>
</evidence>
<dbReference type="PROSITE" id="PS50075">
    <property type="entry name" value="CARRIER"/>
    <property type="match status" value="1"/>
</dbReference>
<dbReference type="SUPFAM" id="SSF52151">
    <property type="entry name" value="FabD/lysophospholipase-like"/>
    <property type="match status" value="1"/>
</dbReference>
<dbReference type="PROSITE" id="PS52004">
    <property type="entry name" value="KS3_2"/>
    <property type="match status" value="1"/>
</dbReference>
<dbReference type="Gene3D" id="3.90.180.10">
    <property type="entry name" value="Medium-chain alcohol dehydrogenases, catalytic domain"/>
    <property type="match status" value="1"/>
</dbReference>
<keyword evidence="3" id="KW-0597">Phosphoprotein</keyword>
<dbReference type="Gene3D" id="3.40.47.10">
    <property type="match status" value="1"/>
</dbReference>
<organism evidence="11">
    <name type="scientific">Talaromyces marneffei PM1</name>
    <dbReference type="NCBI Taxonomy" id="1077442"/>
    <lineage>
        <taxon>Eukaryota</taxon>
        <taxon>Fungi</taxon>
        <taxon>Dikarya</taxon>
        <taxon>Ascomycota</taxon>
        <taxon>Pezizomycotina</taxon>
        <taxon>Eurotiomycetes</taxon>
        <taxon>Eurotiomycetidae</taxon>
        <taxon>Eurotiales</taxon>
        <taxon>Trichocomaceae</taxon>
        <taxon>Talaromyces</taxon>
        <taxon>Talaromyces sect. Talaromyces</taxon>
    </lineage>
</organism>
<dbReference type="SMART" id="SM00825">
    <property type="entry name" value="PKS_KS"/>
    <property type="match status" value="1"/>
</dbReference>
<dbReference type="HOGENOM" id="CLU_000022_31_5_1"/>
<evidence type="ECO:0000256" key="5">
    <source>
        <dbReference type="ARBA" id="ARBA00023268"/>
    </source>
</evidence>
<evidence type="ECO:0000259" key="8">
    <source>
        <dbReference type="PROSITE" id="PS50075"/>
    </source>
</evidence>
<dbReference type="Gene3D" id="3.40.50.720">
    <property type="entry name" value="NAD(P)-binding Rossmann-like Domain"/>
    <property type="match status" value="2"/>
</dbReference>
<dbReference type="SMART" id="SM00822">
    <property type="entry name" value="PKS_KR"/>
    <property type="match status" value="1"/>
</dbReference>
<dbReference type="SUPFAM" id="SSF47336">
    <property type="entry name" value="ACP-like"/>
    <property type="match status" value="1"/>
</dbReference>
<dbReference type="Gene3D" id="3.30.70.3290">
    <property type="match status" value="1"/>
</dbReference>
<evidence type="ECO:0000313" key="11">
    <source>
        <dbReference type="EMBL" id="KFX52867.1"/>
    </source>
</evidence>
<dbReference type="Pfam" id="PF16197">
    <property type="entry name" value="KAsynt_C_assoc"/>
    <property type="match status" value="1"/>
</dbReference>
<evidence type="ECO:0000256" key="2">
    <source>
        <dbReference type="ARBA" id="ARBA00022450"/>
    </source>
</evidence>
<dbReference type="SUPFAM" id="SSF51735">
    <property type="entry name" value="NAD(P)-binding Rossmann-fold domains"/>
    <property type="match status" value="2"/>
</dbReference>
<dbReference type="InterPro" id="IPR057326">
    <property type="entry name" value="KR_dom"/>
</dbReference>
<dbReference type="Gene3D" id="1.10.1200.10">
    <property type="entry name" value="ACP-like"/>
    <property type="match status" value="1"/>
</dbReference>
<dbReference type="InterPro" id="IPR009081">
    <property type="entry name" value="PP-bd_ACP"/>
</dbReference>
<dbReference type="Pfam" id="PF21089">
    <property type="entry name" value="PKS_DH_N"/>
    <property type="match status" value="1"/>
</dbReference>
<dbReference type="EMBL" id="JPOX01000002">
    <property type="protein sequence ID" value="KFX52867.1"/>
    <property type="molecule type" value="Genomic_DNA"/>
</dbReference>
<comment type="caution">
    <text evidence="11">The sequence shown here is derived from an EMBL/GenBank/DDBJ whole genome shotgun (WGS) entry which is preliminary data.</text>
</comment>
<dbReference type="InterPro" id="IPR042104">
    <property type="entry name" value="PKS_dehydratase_sf"/>
</dbReference>
<dbReference type="SUPFAM" id="SSF53901">
    <property type="entry name" value="Thiolase-like"/>
    <property type="match status" value="1"/>
</dbReference>
<dbReference type="SMART" id="SM00826">
    <property type="entry name" value="PKS_DH"/>
    <property type="match status" value="1"/>
</dbReference>
<dbReference type="InterPro" id="IPR036736">
    <property type="entry name" value="ACP-like_sf"/>
</dbReference>
<dbReference type="InterPro" id="IPR014043">
    <property type="entry name" value="Acyl_transferase_dom"/>
</dbReference>